<proteinExistence type="predicted"/>
<gene>
    <name evidence="1" type="ORF">Lbir_2922</name>
    <name evidence="2" type="ORF">NCTC12437_00734</name>
</gene>
<evidence type="ECO:0000313" key="4">
    <source>
        <dbReference type="Proteomes" id="UP000255066"/>
    </source>
</evidence>
<dbReference type="STRING" id="28083.Lbir_2922"/>
<name>A0A378I6Y8_9GAMM</name>
<accession>A0A378I6Y8</accession>
<evidence type="ECO:0000313" key="1">
    <source>
        <dbReference type="EMBL" id="KTC68320.1"/>
    </source>
</evidence>
<protein>
    <submittedName>
        <fullName evidence="2">Uncharacterized protein</fullName>
    </submittedName>
</protein>
<reference evidence="2 4" key="2">
    <citation type="submission" date="2018-06" db="EMBL/GenBank/DDBJ databases">
        <authorList>
            <consortium name="Pathogen Informatics"/>
            <person name="Doyle S."/>
        </authorList>
    </citation>
    <scope>NUCLEOTIDE SEQUENCE [LARGE SCALE GENOMIC DNA]</scope>
    <source>
        <strain evidence="2 4">NCTC12437</strain>
    </source>
</reference>
<dbReference type="EMBL" id="LNXT01000048">
    <property type="protein sequence ID" value="KTC68320.1"/>
    <property type="molecule type" value="Genomic_DNA"/>
</dbReference>
<sequence>MFKQLYRYIFRWDTLSEEEISKVPQFFVSLSHSSDFKSLIYALGAKQLHNRLYQDSGHGYAYVPEDASLHKMLQWINDQHPYFGELSPALIQAFKVYYFLIEILQAAKNSSEKINPYEYAYRVLLWCGDDIEAALDSLDKASNGQEKWPSLLAYKLPGTYSPPPINLQAWQQLFAEDFKTAKRLFHMTTEIEADLRRPPRNIAEALDSAYARRYTKEALHPQFAAFCIEHFVPELVFELCISDDQDKLHEGLYTIQTYLETHELSDLIDKLPGSNLSFITVLFLLKKLETEKGQLHCLRRFESAVKKIDKDHQFYNLMSTLGTGKAQEQFISIFTGEKLRASFHTYNMLESKMEYLKPAFMPDFLSKIIGKEKLNALITEERHYDRFLEQLKPLQISHVRFLKSLFSEERIRSLTQSHSYLASQLKSLPEECHLSYLKEIIGSKHLQDILSQNYCMLATVLVSIRDTDRMAMLFDILGETAVQSIIPSYGNLRAKEKIQTLIPSEQRQEFLERLLPAAEKEAREWVMGLRQSILKNQFKLGFMGKGGGGVDITLPDGSTKRVPATVGRQWEHSNNALSCSISFIEARTRMKQCVTESKNDNSLVTWFTRRSGTKKYYEQPEFKADVEDDNDWTLT</sequence>
<evidence type="ECO:0000313" key="3">
    <source>
        <dbReference type="Proteomes" id="UP000054735"/>
    </source>
</evidence>
<dbReference type="AlphaFoldDB" id="A0A378I6Y8"/>
<reference evidence="1 3" key="1">
    <citation type="submission" date="2015-11" db="EMBL/GenBank/DDBJ databases">
        <title>Genomic analysis of 38 Legionella species identifies large and diverse effector repertoires.</title>
        <authorList>
            <person name="Burstein D."/>
            <person name="Amaro F."/>
            <person name="Zusman T."/>
            <person name="Lifshitz Z."/>
            <person name="Cohen O."/>
            <person name="Gilbert J.A."/>
            <person name="Pupko T."/>
            <person name="Shuman H.A."/>
            <person name="Segal G."/>
        </authorList>
    </citation>
    <scope>NUCLEOTIDE SEQUENCE [LARGE SCALE GENOMIC DNA]</scope>
    <source>
        <strain evidence="1 3">CDC#1407-AL-14</strain>
    </source>
</reference>
<evidence type="ECO:0000313" key="2">
    <source>
        <dbReference type="EMBL" id="STX30967.1"/>
    </source>
</evidence>
<dbReference type="RefSeq" id="WP_058524892.1">
    <property type="nucleotide sequence ID" value="NZ_CAAAHV010000021.1"/>
</dbReference>
<dbReference type="EMBL" id="UGNW01000001">
    <property type="protein sequence ID" value="STX30967.1"/>
    <property type="molecule type" value="Genomic_DNA"/>
</dbReference>
<dbReference type="Proteomes" id="UP000255066">
    <property type="component" value="Unassembled WGS sequence"/>
</dbReference>
<dbReference type="OrthoDB" id="5650800at2"/>
<dbReference type="Proteomes" id="UP000054735">
    <property type="component" value="Unassembled WGS sequence"/>
</dbReference>
<organism evidence="2 4">
    <name type="scientific">Legionella birminghamensis</name>
    <dbReference type="NCBI Taxonomy" id="28083"/>
    <lineage>
        <taxon>Bacteria</taxon>
        <taxon>Pseudomonadati</taxon>
        <taxon>Pseudomonadota</taxon>
        <taxon>Gammaproteobacteria</taxon>
        <taxon>Legionellales</taxon>
        <taxon>Legionellaceae</taxon>
        <taxon>Legionella</taxon>
    </lineage>
</organism>
<keyword evidence="3" id="KW-1185">Reference proteome</keyword>